<accession>A0A168ADU2</accession>
<protein>
    <submittedName>
        <fullName evidence="3">Uncharacterized protein</fullName>
    </submittedName>
</protein>
<sequence length="271" mass="27343">MLYQRVLLVVALTLTGYEAVAQPTGIKDAIGSTASGAQLFARGRGKANGKAAGSANANANAGAGGKANGNNANVNANGRAAGGAAGKAAGGAAGKGRKNAAPASGGARGGGGGGGGGRGQPSAQQIDNAQRAWQADTATVSKFLSTAEGMSGRELQKQASVALAAEKDELTHKGVLDRMFLQGNRRNRDASVAQANQVLDTQGTFQFVVDGLDTLTKRGAKMSPQQVSAMVRSINDDRCPQVLPNIDRYLAAAGNVVQSGETLQAIRPNNC</sequence>
<dbReference type="EMBL" id="AZGY01000012">
    <property type="protein sequence ID" value="KZZ93805.1"/>
    <property type="molecule type" value="Genomic_DNA"/>
</dbReference>
<proteinExistence type="predicted"/>
<feature type="region of interest" description="Disordered" evidence="1">
    <location>
        <begin position="81"/>
        <end position="130"/>
    </location>
</feature>
<gene>
    <name evidence="3" type="ORF">AAL_05521</name>
</gene>
<feature type="signal peptide" evidence="2">
    <location>
        <begin position="1"/>
        <end position="21"/>
    </location>
</feature>
<feature type="compositionally biased region" description="Gly residues" evidence="1">
    <location>
        <begin position="81"/>
        <end position="94"/>
    </location>
</feature>
<evidence type="ECO:0000256" key="1">
    <source>
        <dbReference type="SAM" id="MobiDB-lite"/>
    </source>
</evidence>
<dbReference type="STRING" id="1081109.A0A168ADU2"/>
<reference evidence="3 4" key="1">
    <citation type="journal article" date="2016" name="Genome Biol. Evol.">
        <title>Divergent and convergent evolution of fungal pathogenicity.</title>
        <authorList>
            <person name="Shang Y."/>
            <person name="Xiao G."/>
            <person name="Zheng P."/>
            <person name="Cen K."/>
            <person name="Zhan S."/>
            <person name="Wang C."/>
        </authorList>
    </citation>
    <scope>NUCLEOTIDE SEQUENCE [LARGE SCALE GENOMIC DNA]</scope>
    <source>
        <strain evidence="3 4">RCEF 2490</strain>
    </source>
</reference>
<dbReference type="AlphaFoldDB" id="A0A168ADU2"/>
<feature type="compositionally biased region" description="Gly residues" evidence="1">
    <location>
        <begin position="106"/>
        <end position="119"/>
    </location>
</feature>
<keyword evidence="4" id="KW-1185">Reference proteome</keyword>
<dbReference type="Proteomes" id="UP000078544">
    <property type="component" value="Unassembled WGS sequence"/>
</dbReference>
<evidence type="ECO:0000313" key="3">
    <source>
        <dbReference type="EMBL" id="KZZ93805.1"/>
    </source>
</evidence>
<comment type="caution">
    <text evidence="3">The sequence shown here is derived from an EMBL/GenBank/DDBJ whole genome shotgun (WGS) entry which is preliminary data.</text>
</comment>
<evidence type="ECO:0000313" key="4">
    <source>
        <dbReference type="Proteomes" id="UP000078544"/>
    </source>
</evidence>
<evidence type="ECO:0000256" key="2">
    <source>
        <dbReference type="SAM" id="SignalP"/>
    </source>
</evidence>
<name>A0A168ADU2_9HYPO</name>
<dbReference type="OrthoDB" id="2117996at2759"/>
<keyword evidence="2" id="KW-0732">Signal</keyword>
<organism evidence="3 4">
    <name type="scientific">Moelleriella libera RCEF 2490</name>
    <dbReference type="NCBI Taxonomy" id="1081109"/>
    <lineage>
        <taxon>Eukaryota</taxon>
        <taxon>Fungi</taxon>
        <taxon>Dikarya</taxon>
        <taxon>Ascomycota</taxon>
        <taxon>Pezizomycotina</taxon>
        <taxon>Sordariomycetes</taxon>
        <taxon>Hypocreomycetidae</taxon>
        <taxon>Hypocreales</taxon>
        <taxon>Clavicipitaceae</taxon>
        <taxon>Moelleriella</taxon>
    </lineage>
</organism>
<feature type="chain" id="PRO_5007895284" evidence="2">
    <location>
        <begin position="22"/>
        <end position="271"/>
    </location>
</feature>